<proteinExistence type="predicted"/>
<reference evidence="1 2" key="1">
    <citation type="submission" date="2019-06" db="EMBL/GenBank/DDBJ databases">
        <title>A chromosome-scale genome assembly of the European perch, Perca fluviatilis.</title>
        <authorList>
            <person name="Roques C."/>
            <person name="Zahm M."/>
            <person name="Cabau C."/>
            <person name="Klopp C."/>
            <person name="Bouchez O."/>
            <person name="Donnadieu C."/>
            <person name="Kuhl H."/>
            <person name="Gislard M."/>
            <person name="Guendouz S."/>
            <person name="Journot L."/>
            <person name="Haffray P."/>
            <person name="Bestin A."/>
            <person name="Morvezen R."/>
            <person name="Feron R."/>
            <person name="Wen M."/>
            <person name="Jouanno E."/>
            <person name="Herpin A."/>
            <person name="Schartl M."/>
            <person name="Postlethwait J."/>
            <person name="Schaerlinger B."/>
            <person name="Chardard D."/>
            <person name="Lecocq T."/>
            <person name="Poncet C."/>
            <person name="Jaffrelo L."/>
            <person name="Lampietro C."/>
            <person name="Guiguen Y."/>
        </authorList>
    </citation>
    <scope>NUCLEOTIDE SEQUENCE [LARGE SCALE GENOMIC DNA]</scope>
    <source>
        <tissue evidence="1">Blood</tissue>
    </source>
</reference>
<dbReference type="AlphaFoldDB" id="A0A6A5F9Y9"/>
<organism evidence="1 2">
    <name type="scientific">Perca fluviatilis</name>
    <name type="common">European perch</name>
    <dbReference type="NCBI Taxonomy" id="8168"/>
    <lineage>
        <taxon>Eukaryota</taxon>
        <taxon>Metazoa</taxon>
        <taxon>Chordata</taxon>
        <taxon>Craniata</taxon>
        <taxon>Vertebrata</taxon>
        <taxon>Euteleostomi</taxon>
        <taxon>Actinopterygii</taxon>
        <taxon>Neopterygii</taxon>
        <taxon>Teleostei</taxon>
        <taxon>Neoteleostei</taxon>
        <taxon>Acanthomorphata</taxon>
        <taxon>Eupercaria</taxon>
        <taxon>Perciformes</taxon>
        <taxon>Percoidei</taxon>
        <taxon>Percidae</taxon>
        <taxon>Percinae</taxon>
        <taxon>Perca</taxon>
    </lineage>
</organism>
<dbReference type="Proteomes" id="UP000465112">
    <property type="component" value="Chromosome 4"/>
</dbReference>
<dbReference type="EMBL" id="VHII01000004">
    <property type="protein sequence ID" value="KAF1392026.1"/>
    <property type="molecule type" value="Genomic_DNA"/>
</dbReference>
<evidence type="ECO:0000313" key="1">
    <source>
        <dbReference type="EMBL" id="KAF1392026.1"/>
    </source>
</evidence>
<keyword evidence="2" id="KW-1185">Reference proteome</keyword>
<protein>
    <submittedName>
        <fullName evidence="1">Uncharacterized protein</fullName>
    </submittedName>
</protein>
<accession>A0A6A5F9Y9</accession>
<evidence type="ECO:0000313" key="2">
    <source>
        <dbReference type="Proteomes" id="UP000465112"/>
    </source>
</evidence>
<gene>
    <name evidence="1" type="ORF">PFLUV_G00048210</name>
</gene>
<comment type="caution">
    <text evidence="1">The sequence shown here is derived from an EMBL/GenBank/DDBJ whole genome shotgun (WGS) entry which is preliminary data.</text>
</comment>
<name>A0A6A5F9Y9_PERFL</name>
<sequence length="115" mass="12797">MRLLWHGRETCSWDKHNLKASCCLPARGTGDKVRPRLSELLSLPGLDQERDWMPEGDPGEDTSAAMPFLTLRSWLSDAPLINGHGFPNVALLKSILPRELVSDGVLEYKILSSTI</sequence>